<dbReference type="EMBL" id="UZAU01000385">
    <property type="status" value="NOT_ANNOTATED_CDS"/>
    <property type="molecule type" value="Genomic_DNA"/>
</dbReference>
<sequence>MSFLAAMTSCSNLKRKILVLKKIEPLIREVVHGIPSTSTFLKKKVRKRGRTADSAFPAQDSGRERSNIAGANKRSLINLSPDETKHNILSSSS</sequence>
<evidence type="ECO:0000256" key="1">
    <source>
        <dbReference type="SAM" id="MobiDB-lite"/>
    </source>
</evidence>
<dbReference type="Proteomes" id="UP000596661">
    <property type="component" value="Chromosome 4"/>
</dbReference>
<name>A0A803PCN5_CANSA</name>
<dbReference type="EnsemblPlants" id="evm.model.04.1336">
    <property type="protein sequence ID" value="cds.evm.model.04.1336"/>
    <property type="gene ID" value="evm.TU.04.1336"/>
</dbReference>
<proteinExistence type="predicted"/>
<dbReference type="AlphaFoldDB" id="A0A803PCN5"/>
<keyword evidence="3" id="KW-1185">Reference proteome</keyword>
<feature type="region of interest" description="Disordered" evidence="1">
    <location>
        <begin position="51"/>
        <end position="93"/>
    </location>
</feature>
<evidence type="ECO:0000313" key="3">
    <source>
        <dbReference type="Proteomes" id="UP000596661"/>
    </source>
</evidence>
<organism evidence="2 3">
    <name type="scientific">Cannabis sativa</name>
    <name type="common">Hemp</name>
    <name type="synonym">Marijuana</name>
    <dbReference type="NCBI Taxonomy" id="3483"/>
    <lineage>
        <taxon>Eukaryota</taxon>
        <taxon>Viridiplantae</taxon>
        <taxon>Streptophyta</taxon>
        <taxon>Embryophyta</taxon>
        <taxon>Tracheophyta</taxon>
        <taxon>Spermatophyta</taxon>
        <taxon>Magnoliopsida</taxon>
        <taxon>eudicotyledons</taxon>
        <taxon>Gunneridae</taxon>
        <taxon>Pentapetalae</taxon>
        <taxon>rosids</taxon>
        <taxon>fabids</taxon>
        <taxon>Rosales</taxon>
        <taxon>Cannabaceae</taxon>
        <taxon>Cannabis</taxon>
    </lineage>
</organism>
<reference evidence="2" key="1">
    <citation type="submission" date="2018-11" db="EMBL/GenBank/DDBJ databases">
        <authorList>
            <person name="Grassa J C."/>
        </authorList>
    </citation>
    <scope>NUCLEOTIDE SEQUENCE [LARGE SCALE GENOMIC DNA]</scope>
</reference>
<protein>
    <submittedName>
        <fullName evidence="2">Uncharacterized protein</fullName>
    </submittedName>
</protein>
<dbReference type="Gramene" id="evm.model.04.1336">
    <property type="protein sequence ID" value="cds.evm.model.04.1336"/>
    <property type="gene ID" value="evm.TU.04.1336"/>
</dbReference>
<reference evidence="2" key="2">
    <citation type="submission" date="2021-03" db="UniProtKB">
        <authorList>
            <consortium name="EnsemblPlants"/>
        </authorList>
    </citation>
    <scope>IDENTIFICATION</scope>
</reference>
<accession>A0A803PCN5</accession>
<evidence type="ECO:0000313" key="2">
    <source>
        <dbReference type="EnsemblPlants" id="cds.evm.model.04.1336"/>
    </source>
</evidence>